<proteinExistence type="predicted"/>
<dbReference type="Proteomes" id="UP000077266">
    <property type="component" value="Unassembled WGS sequence"/>
</dbReference>
<evidence type="ECO:0000256" key="1">
    <source>
        <dbReference type="SAM" id="MobiDB-lite"/>
    </source>
</evidence>
<reference evidence="2 3" key="1">
    <citation type="journal article" date="2016" name="Mol. Biol. Evol.">
        <title>Comparative Genomics of Early-Diverging Mushroom-Forming Fungi Provides Insights into the Origins of Lignocellulose Decay Capabilities.</title>
        <authorList>
            <person name="Nagy L.G."/>
            <person name="Riley R."/>
            <person name="Tritt A."/>
            <person name="Adam C."/>
            <person name="Daum C."/>
            <person name="Floudas D."/>
            <person name="Sun H."/>
            <person name="Yadav J.S."/>
            <person name="Pangilinan J."/>
            <person name="Larsson K.H."/>
            <person name="Matsuura K."/>
            <person name="Barry K."/>
            <person name="Labutti K."/>
            <person name="Kuo R."/>
            <person name="Ohm R.A."/>
            <person name="Bhattacharya S.S."/>
            <person name="Shirouzu T."/>
            <person name="Yoshinaga Y."/>
            <person name="Martin F.M."/>
            <person name="Grigoriev I.V."/>
            <person name="Hibbett D.S."/>
        </authorList>
    </citation>
    <scope>NUCLEOTIDE SEQUENCE [LARGE SCALE GENOMIC DNA]</scope>
    <source>
        <strain evidence="2 3">HHB12029</strain>
    </source>
</reference>
<evidence type="ECO:0000313" key="2">
    <source>
        <dbReference type="EMBL" id="KZV80081.1"/>
    </source>
</evidence>
<organism evidence="2 3">
    <name type="scientific">Exidia glandulosa HHB12029</name>
    <dbReference type="NCBI Taxonomy" id="1314781"/>
    <lineage>
        <taxon>Eukaryota</taxon>
        <taxon>Fungi</taxon>
        <taxon>Dikarya</taxon>
        <taxon>Basidiomycota</taxon>
        <taxon>Agaricomycotina</taxon>
        <taxon>Agaricomycetes</taxon>
        <taxon>Auriculariales</taxon>
        <taxon>Exidiaceae</taxon>
        <taxon>Exidia</taxon>
    </lineage>
</organism>
<feature type="compositionally biased region" description="Polar residues" evidence="1">
    <location>
        <begin position="12"/>
        <end position="21"/>
    </location>
</feature>
<feature type="compositionally biased region" description="Pro residues" evidence="1">
    <location>
        <begin position="22"/>
        <end position="35"/>
    </location>
</feature>
<sequence>MYPSPYHRRSDSTQYTVVPSQSAPPLPPMVQPPYVAPHAQQPFALAPPVQYEQPFTGPRRQEAVGSMYSQPRNEFLRVPPYAPPQVQPYAQPAPFGQNYQEARMGYIPPPPQAIDEHIPFPVDRTPMEAGLYMSRYPNLDRHGGAYPPSRTTGMMGRSRGHTKHASLSYAPTYIGQENYRFPAQAPAPSFNGTHRYSTSTSGGPEAYPQAHYQSSAVPRIRVYLSSPSPARSRRVSLPSYRGFDRSVRPFYDATNAPTFSGSRADSIFGSGNKLRKPRRPMF</sequence>
<name>A0A165B8S3_EXIGL</name>
<dbReference type="InParanoid" id="A0A165B8S3"/>
<accession>A0A165B8S3</accession>
<feature type="region of interest" description="Disordered" evidence="1">
    <location>
        <begin position="1"/>
        <end position="35"/>
    </location>
</feature>
<dbReference type="EMBL" id="KV426524">
    <property type="protein sequence ID" value="KZV80081.1"/>
    <property type="molecule type" value="Genomic_DNA"/>
</dbReference>
<keyword evidence="3" id="KW-1185">Reference proteome</keyword>
<protein>
    <submittedName>
        <fullName evidence="2">Uncharacterized protein</fullName>
    </submittedName>
</protein>
<gene>
    <name evidence="2" type="ORF">EXIGLDRAFT_733665</name>
</gene>
<evidence type="ECO:0000313" key="3">
    <source>
        <dbReference type="Proteomes" id="UP000077266"/>
    </source>
</evidence>
<dbReference type="AlphaFoldDB" id="A0A165B8S3"/>